<organism evidence="1 2">
    <name type="scientific">Trifolium medium</name>
    <dbReference type="NCBI Taxonomy" id="97028"/>
    <lineage>
        <taxon>Eukaryota</taxon>
        <taxon>Viridiplantae</taxon>
        <taxon>Streptophyta</taxon>
        <taxon>Embryophyta</taxon>
        <taxon>Tracheophyta</taxon>
        <taxon>Spermatophyta</taxon>
        <taxon>Magnoliopsida</taxon>
        <taxon>eudicotyledons</taxon>
        <taxon>Gunneridae</taxon>
        <taxon>Pentapetalae</taxon>
        <taxon>rosids</taxon>
        <taxon>fabids</taxon>
        <taxon>Fabales</taxon>
        <taxon>Fabaceae</taxon>
        <taxon>Papilionoideae</taxon>
        <taxon>50 kb inversion clade</taxon>
        <taxon>NPAAA clade</taxon>
        <taxon>Hologalegina</taxon>
        <taxon>IRL clade</taxon>
        <taxon>Trifolieae</taxon>
        <taxon>Trifolium</taxon>
    </lineage>
</organism>
<name>A0A392UL20_9FABA</name>
<evidence type="ECO:0000313" key="1">
    <source>
        <dbReference type="EMBL" id="MCI74329.1"/>
    </source>
</evidence>
<evidence type="ECO:0000313" key="2">
    <source>
        <dbReference type="Proteomes" id="UP000265520"/>
    </source>
</evidence>
<protein>
    <submittedName>
        <fullName evidence="1">DUF4283 domain protein</fullName>
    </submittedName>
</protein>
<dbReference type="EMBL" id="LXQA010858317">
    <property type="protein sequence ID" value="MCI74329.1"/>
    <property type="molecule type" value="Genomic_DNA"/>
</dbReference>
<accession>A0A392UL20</accession>
<feature type="non-terminal residue" evidence="1">
    <location>
        <position position="44"/>
    </location>
</feature>
<dbReference type="AlphaFoldDB" id="A0A392UL20"/>
<comment type="caution">
    <text evidence="1">The sequence shown here is derived from an EMBL/GenBank/DDBJ whole genome shotgun (WGS) entry which is preliminary data.</text>
</comment>
<keyword evidence="2" id="KW-1185">Reference proteome</keyword>
<sequence length="44" mass="5100">MEKLLVEGEMIEVKVIEEWGLALGEDACLYDDEHESETYHSDNE</sequence>
<dbReference type="Proteomes" id="UP000265520">
    <property type="component" value="Unassembled WGS sequence"/>
</dbReference>
<proteinExistence type="predicted"/>
<reference evidence="1 2" key="1">
    <citation type="journal article" date="2018" name="Front. Plant Sci.">
        <title>Red Clover (Trifolium pratense) and Zigzag Clover (T. medium) - A Picture of Genomic Similarities and Differences.</title>
        <authorList>
            <person name="Dluhosova J."/>
            <person name="Istvanek J."/>
            <person name="Nedelnik J."/>
            <person name="Repkova J."/>
        </authorList>
    </citation>
    <scope>NUCLEOTIDE SEQUENCE [LARGE SCALE GENOMIC DNA]</scope>
    <source>
        <strain evidence="2">cv. 10/8</strain>
        <tissue evidence="1">Leaf</tissue>
    </source>
</reference>